<organism evidence="2 3">
    <name type="scientific">Solanum verrucosum</name>
    <dbReference type="NCBI Taxonomy" id="315347"/>
    <lineage>
        <taxon>Eukaryota</taxon>
        <taxon>Viridiplantae</taxon>
        <taxon>Streptophyta</taxon>
        <taxon>Embryophyta</taxon>
        <taxon>Tracheophyta</taxon>
        <taxon>Spermatophyta</taxon>
        <taxon>Magnoliopsida</taxon>
        <taxon>eudicotyledons</taxon>
        <taxon>Gunneridae</taxon>
        <taxon>Pentapetalae</taxon>
        <taxon>asterids</taxon>
        <taxon>lamiids</taxon>
        <taxon>Solanales</taxon>
        <taxon>Solanaceae</taxon>
        <taxon>Solanoideae</taxon>
        <taxon>Solaneae</taxon>
        <taxon>Solanum</taxon>
    </lineage>
</organism>
<dbReference type="Gene3D" id="1.10.340.70">
    <property type="match status" value="1"/>
</dbReference>
<dbReference type="EMBL" id="CP133621">
    <property type="protein sequence ID" value="WMV50609.1"/>
    <property type="molecule type" value="Genomic_DNA"/>
</dbReference>
<accession>A0AAF0USN8</accession>
<evidence type="ECO:0000313" key="3">
    <source>
        <dbReference type="Proteomes" id="UP001234989"/>
    </source>
</evidence>
<evidence type="ECO:0000259" key="1">
    <source>
        <dbReference type="Pfam" id="PF17921"/>
    </source>
</evidence>
<gene>
    <name evidence="2" type="ORF">MTR67_043994</name>
</gene>
<name>A0AAF0USN8_SOLVR</name>
<dbReference type="Proteomes" id="UP001234989">
    <property type="component" value="Chromosome 10"/>
</dbReference>
<dbReference type="AlphaFoldDB" id="A0AAF0USN8"/>
<dbReference type="InterPro" id="IPR041588">
    <property type="entry name" value="Integrase_H2C2"/>
</dbReference>
<proteinExistence type="predicted"/>
<reference evidence="2" key="1">
    <citation type="submission" date="2023-08" db="EMBL/GenBank/DDBJ databases">
        <title>A de novo genome assembly of Solanum verrucosum Schlechtendal, a Mexican diploid species geographically isolated from the other diploid A-genome species in potato relatives.</title>
        <authorList>
            <person name="Hosaka K."/>
        </authorList>
    </citation>
    <scope>NUCLEOTIDE SEQUENCE</scope>
    <source>
        <tissue evidence="2">Young leaves</tissue>
    </source>
</reference>
<feature type="domain" description="Integrase zinc-binding" evidence="1">
    <location>
        <begin position="17"/>
        <end position="63"/>
    </location>
</feature>
<keyword evidence="3" id="KW-1185">Reference proteome</keyword>
<sequence>GDGVLRYQGQFCVLNVDELRQQILLEDHNSSYSIHLGATKIYRDLWEVYWWNGMKKDIAEFVAKS</sequence>
<feature type="non-terminal residue" evidence="2">
    <location>
        <position position="1"/>
    </location>
</feature>
<protein>
    <recommendedName>
        <fullName evidence="1">Integrase zinc-binding domain-containing protein</fullName>
    </recommendedName>
</protein>
<dbReference type="Pfam" id="PF17921">
    <property type="entry name" value="Integrase_H2C2"/>
    <property type="match status" value="1"/>
</dbReference>
<evidence type="ECO:0000313" key="2">
    <source>
        <dbReference type="EMBL" id="WMV50609.1"/>
    </source>
</evidence>